<dbReference type="GO" id="GO:0004843">
    <property type="term" value="F:cysteine-type deubiquitinase activity"/>
    <property type="evidence" value="ECO:0007669"/>
    <property type="project" value="UniProtKB-EC"/>
</dbReference>
<evidence type="ECO:0000256" key="7">
    <source>
        <dbReference type="ARBA" id="ARBA00022807"/>
    </source>
</evidence>
<dbReference type="EC" id="3.4.19.12" evidence="3"/>
<feature type="domain" description="USP" evidence="9">
    <location>
        <begin position="219"/>
        <end position="696"/>
    </location>
</feature>
<dbReference type="EMBL" id="JANTQA010000036">
    <property type="protein sequence ID" value="KAJ3436438.1"/>
    <property type="molecule type" value="Genomic_DNA"/>
</dbReference>
<keyword evidence="7" id="KW-0788">Thiol protease</keyword>
<dbReference type="Gene3D" id="3.90.70.10">
    <property type="entry name" value="Cysteine proteinases"/>
    <property type="match status" value="2"/>
</dbReference>
<dbReference type="PANTHER" id="PTHR21646:SF24">
    <property type="entry name" value="UBIQUITIN CARBOXYL-TERMINAL HYDROLASE"/>
    <property type="match status" value="1"/>
</dbReference>
<dbReference type="AlphaFoldDB" id="A0AAV7Z3M3"/>
<evidence type="ECO:0000256" key="5">
    <source>
        <dbReference type="ARBA" id="ARBA00022786"/>
    </source>
</evidence>
<evidence type="ECO:0000256" key="8">
    <source>
        <dbReference type="SAM" id="MobiDB-lite"/>
    </source>
</evidence>
<keyword evidence="6 10" id="KW-0378">Hydrolase</keyword>
<dbReference type="GO" id="GO:0006508">
    <property type="term" value="P:proteolysis"/>
    <property type="evidence" value="ECO:0007669"/>
    <property type="project" value="UniProtKB-KW"/>
</dbReference>
<evidence type="ECO:0000256" key="2">
    <source>
        <dbReference type="ARBA" id="ARBA00009085"/>
    </source>
</evidence>
<dbReference type="InterPro" id="IPR018200">
    <property type="entry name" value="USP_CS"/>
</dbReference>
<feature type="compositionally biased region" description="Low complexity" evidence="8">
    <location>
        <begin position="458"/>
        <end position="473"/>
    </location>
</feature>
<dbReference type="GO" id="GO:0016579">
    <property type="term" value="P:protein deubiquitination"/>
    <property type="evidence" value="ECO:0007669"/>
    <property type="project" value="InterPro"/>
</dbReference>
<evidence type="ECO:0000313" key="10">
    <source>
        <dbReference type="EMBL" id="KAJ3436438.1"/>
    </source>
</evidence>
<evidence type="ECO:0000256" key="3">
    <source>
        <dbReference type="ARBA" id="ARBA00012759"/>
    </source>
</evidence>
<dbReference type="InterPro" id="IPR001394">
    <property type="entry name" value="Peptidase_C19_UCH"/>
</dbReference>
<accession>A0AAV7Z3M3</accession>
<keyword evidence="4" id="KW-0645">Protease</keyword>
<organism evidence="10 11">
    <name type="scientific">Anaeramoeba flamelloides</name>
    <dbReference type="NCBI Taxonomy" id="1746091"/>
    <lineage>
        <taxon>Eukaryota</taxon>
        <taxon>Metamonada</taxon>
        <taxon>Anaeramoebidae</taxon>
        <taxon>Anaeramoeba</taxon>
    </lineage>
</organism>
<sequence length="700" mass="81435">MHFFRANNIVLVVGQNLESTVQRAFGRGSNGKSLPSSVSSSMILPCKDSFVKTRIQNDAYKKTLPFQGYSTFEILDSITTNLQTKKKTNQIVNKAPTKKITKQPTHNQNLDGTDRLRFSPQDFPSLSSERHEQILNKEKRLNKRGISYQKKQLMGSDQRKSFFIQTKKQKKVKQSKKTPLTKNDKTQIVRKVLPEMIQHLSNKLLMSEIIRQLNMMGNIGLKNSTGVSCYKNASFQCLLKTPLIMIKGVSSLFPILSNHYEPNRLKLKHYAKSKDHHTQLNGKNSILSDVCSKTDPQSVVENTLRNFSQLSILPQPSKVTASLELNCEIRLVEFFESLVDKYRSADESGVVDPQFVDRALRSICPVFGLKRQQDAHEFITFIIDALAEETKDRNNHSFVSDLFTGQLEISLTCHKCNKNVYLTEVIRNISLPLAIEDETDKNQVKNSQYLTIQKMHKNSGNNKNKTKNTNMKKNNNKKKNYKNKDKSKNKNNYKNFNRDKNNKNSTKKKLKRNLQKNGNKKDKNKTTNKRAIKNNFLKKKKTKEINLLNCFKKFFYKNILQDENLVWCSKCKQKTIHSHQYKFDVFPKILIIHLLRFDDNFKKNNTQCNFPIKDLDIDFTRKKQNILKTNNNKNKNKYNLIGVIQHYGTTLIGHYKSITFDRKTNEFYSFNDSIVKVVKNPKKIFENAYILFYERQEIIF</sequence>
<evidence type="ECO:0000259" key="9">
    <source>
        <dbReference type="PROSITE" id="PS50235"/>
    </source>
</evidence>
<feature type="region of interest" description="Disordered" evidence="8">
    <location>
        <begin position="453"/>
        <end position="534"/>
    </location>
</feature>
<dbReference type="Pfam" id="PF00443">
    <property type="entry name" value="UCH"/>
    <property type="match status" value="1"/>
</dbReference>
<dbReference type="SUPFAM" id="SSF54001">
    <property type="entry name" value="Cysteine proteinases"/>
    <property type="match status" value="1"/>
</dbReference>
<dbReference type="PROSITE" id="PS00973">
    <property type="entry name" value="USP_2"/>
    <property type="match status" value="1"/>
</dbReference>
<evidence type="ECO:0000256" key="4">
    <source>
        <dbReference type="ARBA" id="ARBA00022670"/>
    </source>
</evidence>
<protein>
    <recommendedName>
        <fullName evidence="3">ubiquitinyl hydrolase 1</fullName>
        <ecNumber evidence="3">3.4.19.12</ecNumber>
    </recommendedName>
</protein>
<evidence type="ECO:0000256" key="6">
    <source>
        <dbReference type="ARBA" id="ARBA00022801"/>
    </source>
</evidence>
<dbReference type="PROSITE" id="PS50235">
    <property type="entry name" value="USP_3"/>
    <property type="match status" value="1"/>
</dbReference>
<dbReference type="InterPro" id="IPR028889">
    <property type="entry name" value="USP"/>
</dbReference>
<dbReference type="PANTHER" id="PTHR21646">
    <property type="entry name" value="UBIQUITIN CARBOXYL-TERMINAL HYDROLASE"/>
    <property type="match status" value="1"/>
</dbReference>
<comment type="catalytic activity">
    <reaction evidence="1">
        <text>Thiol-dependent hydrolysis of ester, thioester, amide, peptide and isopeptide bonds formed by the C-terminal Gly of ubiquitin (a 76-residue protein attached to proteins as an intracellular targeting signal).</text>
        <dbReference type="EC" id="3.4.19.12"/>
    </reaction>
</comment>
<gene>
    <name evidence="10" type="ORF">M0812_18496</name>
</gene>
<evidence type="ECO:0000313" key="11">
    <source>
        <dbReference type="Proteomes" id="UP001146793"/>
    </source>
</evidence>
<dbReference type="Proteomes" id="UP001146793">
    <property type="component" value="Unassembled WGS sequence"/>
</dbReference>
<reference evidence="10" key="1">
    <citation type="submission" date="2022-08" db="EMBL/GenBank/DDBJ databases">
        <title>Novel sulphate-reducing endosymbionts in the free-living metamonad Anaeramoeba.</title>
        <authorList>
            <person name="Jerlstrom-Hultqvist J."/>
            <person name="Cepicka I."/>
            <person name="Gallot-Lavallee L."/>
            <person name="Salas-Leiva D."/>
            <person name="Curtis B.A."/>
            <person name="Zahonova K."/>
            <person name="Pipaliya S."/>
            <person name="Dacks J."/>
            <person name="Roger A.J."/>
        </authorList>
    </citation>
    <scope>NUCLEOTIDE SEQUENCE</scope>
    <source>
        <strain evidence="10">Busselton2</strain>
    </source>
</reference>
<dbReference type="InterPro" id="IPR050185">
    <property type="entry name" value="Ub_carboxyl-term_hydrolase"/>
</dbReference>
<comment type="caution">
    <text evidence="10">The sequence shown here is derived from an EMBL/GenBank/DDBJ whole genome shotgun (WGS) entry which is preliminary data.</text>
</comment>
<keyword evidence="5" id="KW-0833">Ubl conjugation pathway</keyword>
<dbReference type="InterPro" id="IPR038765">
    <property type="entry name" value="Papain-like_cys_pep_sf"/>
</dbReference>
<proteinExistence type="inferred from homology"/>
<evidence type="ECO:0000256" key="1">
    <source>
        <dbReference type="ARBA" id="ARBA00000707"/>
    </source>
</evidence>
<name>A0AAV7Z3M3_9EUKA</name>
<feature type="compositionally biased region" description="Basic residues" evidence="8">
    <location>
        <begin position="505"/>
        <end position="514"/>
    </location>
</feature>
<comment type="similarity">
    <text evidence="2">Belongs to the peptidase C19 family.</text>
</comment>